<dbReference type="AlphaFoldDB" id="A0A6D2KSW7"/>
<dbReference type="InterPro" id="IPR051283">
    <property type="entry name" value="Sec_Metabolite_Acyltrans"/>
</dbReference>
<evidence type="ECO:0000313" key="2">
    <source>
        <dbReference type="EMBL" id="CAA7055072.1"/>
    </source>
</evidence>
<dbReference type="GO" id="GO:0016740">
    <property type="term" value="F:transferase activity"/>
    <property type="evidence" value="ECO:0007669"/>
    <property type="project" value="UniProtKB-KW"/>
</dbReference>
<keyword evidence="1" id="KW-0808">Transferase</keyword>
<dbReference type="InterPro" id="IPR023213">
    <property type="entry name" value="CAT-like_dom_sf"/>
</dbReference>
<dbReference type="PANTHER" id="PTHR31896">
    <property type="entry name" value="FAMILY REGULATORY PROTEIN, PUTATIVE (AFU_ORTHOLOGUE AFUA_3G14730)-RELATED"/>
    <property type="match status" value="1"/>
</dbReference>
<dbReference type="EMBL" id="CACVBM020001606">
    <property type="protein sequence ID" value="CAA7055072.1"/>
    <property type="molecule type" value="Genomic_DNA"/>
</dbReference>
<protein>
    <recommendedName>
        <fullName evidence="4">Acetyltransferase</fullName>
    </recommendedName>
</protein>
<evidence type="ECO:0000313" key="3">
    <source>
        <dbReference type="Proteomes" id="UP000467841"/>
    </source>
</evidence>
<keyword evidence="3" id="KW-1185">Reference proteome</keyword>
<dbReference type="Pfam" id="PF02458">
    <property type="entry name" value="Transferase"/>
    <property type="match status" value="1"/>
</dbReference>
<name>A0A6D2KSW7_9BRAS</name>
<accession>A0A6D2KSW7</accession>
<dbReference type="PANTHER" id="PTHR31896:SF43">
    <property type="entry name" value="PROTEIN ENHANCED PSEUDOMONAS SUSCEPTIBILITY 1"/>
    <property type="match status" value="1"/>
</dbReference>
<proteinExistence type="predicted"/>
<evidence type="ECO:0000256" key="1">
    <source>
        <dbReference type="ARBA" id="ARBA00022679"/>
    </source>
</evidence>
<gene>
    <name evidence="2" type="ORF">MERR_LOCUS42308</name>
</gene>
<organism evidence="2 3">
    <name type="scientific">Microthlaspi erraticum</name>
    <dbReference type="NCBI Taxonomy" id="1685480"/>
    <lineage>
        <taxon>Eukaryota</taxon>
        <taxon>Viridiplantae</taxon>
        <taxon>Streptophyta</taxon>
        <taxon>Embryophyta</taxon>
        <taxon>Tracheophyta</taxon>
        <taxon>Spermatophyta</taxon>
        <taxon>Magnoliopsida</taxon>
        <taxon>eudicotyledons</taxon>
        <taxon>Gunneridae</taxon>
        <taxon>Pentapetalae</taxon>
        <taxon>rosids</taxon>
        <taxon>malvids</taxon>
        <taxon>Brassicales</taxon>
        <taxon>Brassicaceae</taxon>
        <taxon>Coluteocarpeae</taxon>
        <taxon>Microthlaspi</taxon>
    </lineage>
</organism>
<dbReference type="OrthoDB" id="1862401at2759"/>
<sequence length="448" mass="49910">MEESAIVLSTSIIRPRNVNLSGRVNKIHLTPWDLLVLRIGYVQRGLLLPKPNPKIDLISRLKNSLSIALDHFYPFAGQLVKVKNDDNTASFHINCEGGGHGVKFVHATAEKISIGDVLRYSGSVEDVFFRSFFPAYGYKNYQGVSNPLLMVQVTEMKDVIFIGVGYNHTVSDDNSIWMFIKTWSDICSKGSGIIGCPRLLHKGWFFDGIDYPIHIPDPETDGGRDLDDNSLKTSTVLREIVFHVTKENVLKLKAKANDEAGSTDVKISSLQTVLAHIWRSGVRHSGMKLEDVTHCSLPANMRHRLEPPFAEDCFGHFCPEGIISTTVRELLENGLGWSAMLINTMVGLQTSERVKASAEEWVKTFEYSVCFGGFSLFVSSSHRLDWYCNDFGWGKPITARAAPTYLSGSIVLLKGFDEGSLDLQACLPLEVMVNLLKDGDFLEYVNIA</sequence>
<dbReference type="Gene3D" id="3.30.559.10">
    <property type="entry name" value="Chloramphenicol acetyltransferase-like domain"/>
    <property type="match status" value="2"/>
</dbReference>
<dbReference type="Proteomes" id="UP000467841">
    <property type="component" value="Unassembled WGS sequence"/>
</dbReference>
<comment type="caution">
    <text evidence="2">The sequence shown here is derived from an EMBL/GenBank/DDBJ whole genome shotgun (WGS) entry which is preliminary data.</text>
</comment>
<evidence type="ECO:0008006" key="4">
    <source>
        <dbReference type="Google" id="ProtNLM"/>
    </source>
</evidence>
<reference evidence="2" key="1">
    <citation type="submission" date="2020-01" db="EMBL/GenBank/DDBJ databases">
        <authorList>
            <person name="Mishra B."/>
        </authorList>
    </citation>
    <scope>NUCLEOTIDE SEQUENCE [LARGE SCALE GENOMIC DNA]</scope>
</reference>